<evidence type="ECO:0000313" key="2">
    <source>
        <dbReference type="EMBL" id="MBB4679466.1"/>
    </source>
</evidence>
<feature type="region of interest" description="Disordered" evidence="1">
    <location>
        <begin position="14"/>
        <end position="54"/>
    </location>
</feature>
<dbReference type="SUPFAM" id="SSF88659">
    <property type="entry name" value="Sigma3 and sigma4 domains of RNA polymerase sigma factors"/>
    <property type="match status" value="1"/>
</dbReference>
<evidence type="ECO:0000313" key="3">
    <source>
        <dbReference type="Proteomes" id="UP000533598"/>
    </source>
</evidence>
<dbReference type="Proteomes" id="UP000533598">
    <property type="component" value="Unassembled WGS sequence"/>
</dbReference>
<gene>
    <name evidence="2" type="ORF">HNR67_005584</name>
</gene>
<reference evidence="2 3" key="1">
    <citation type="submission" date="2020-08" db="EMBL/GenBank/DDBJ databases">
        <title>Sequencing the genomes of 1000 actinobacteria strains.</title>
        <authorList>
            <person name="Klenk H.-P."/>
        </authorList>
    </citation>
    <scope>NUCLEOTIDE SEQUENCE [LARGE SCALE GENOMIC DNA]</scope>
    <source>
        <strain evidence="2 3">DSM 44230</strain>
    </source>
</reference>
<proteinExistence type="predicted"/>
<protein>
    <submittedName>
        <fullName evidence="2">Uncharacterized protein</fullName>
    </submittedName>
</protein>
<accession>A0A7W7CE37</accession>
<sequence>MRAVSGRAGWLEGVINADRPPQRGGHARRRATMASHTTRRRKHQPDHTTAPPGTAAARDLALATNTGSTWASLSVLDAAEQAFQLLCAGPGPLAVEGAELGHGLPERPVPLTELRRLLLAPGATHALRERVWAHLVRSAQTSKPAWMVGTVGMALPGLRAAAGHLAFGYTGEVEDLDAEVLAGFCDRLKTIDPDAGNLAARLIWAAQRAGARLRAKEWDGVARMVPWRDAAMPTAPARHPDLVLATAVREGILTEREATIIGATRLEGQRLRDLAPAFGLTYRQICYLREKAEQRLVAYLTDGREQDSPAAGCESDARRAL</sequence>
<keyword evidence="3" id="KW-1185">Reference proteome</keyword>
<organism evidence="2 3">
    <name type="scientific">Crossiella cryophila</name>
    <dbReference type="NCBI Taxonomy" id="43355"/>
    <lineage>
        <taxon>Bacteria</taxon>
        <taxon>Bacillati</taxon>
        <taxon>Actinomycetota</taxon>
        <taxon>Actinomycetes</taxon>
        <taxon>Pseudonocardiales</taxon>
        <taxon>Pseudonocardiaceae</taxon>
        <taxon>Crossiella</taxon>
    </lineage>
</organism>
<comment type="caution">
    <text evidence="2">The sequence shown here is derived from an EMBL/GenBank/DDBJ whole genome shotgun (WGS) entry which is preliminary data.</text>
</comment>
<dbReference type="EMBL" id="JACHMH010000001">
    <property type="protein sequence ID" value="MBB4679466.1"/>
    <property type="molecule type" value="Genomic_DNA"/>
</dbReference>
<evidence type="ECO:0000256" key="1">
    <source>
        <dbReference type="SAM" id="MobiDB-lite"/>
    </source>
</evidence>
<dbReference type="AlphaFoldDB" id="A0A7W7CE37"/>
<dbReference type="RefSeq" id="WP_185005215.1">
    <property type="nucleotide sequence ID" value="NZ_BAAAUI010000001.1"/>
</dbReference>
<feature type="compositionally biased region" description="Basic residues" evidence="1">
    <location>
        <begin position="25"/>
        <end position="44"/>
    </location>
</feature>
<dbReference type="InterPro" id="IPR013324">
    <property type="entry name" value="RNA_pol_sigma_r3/r4-like"/>
</dbReference>
<name>A0A7W7CE37_9PSEU</name>